<name>A0ABZ2Q2A2_9FLAO</name>
<dbReference type="Pfam" id="PF12697">
    <property type="entry name" value="Abhydrolase_6"/>
    <property type="match status" value="1"/>
</dbReference>
<dbReference type="Gene3D" id="3.40.50.1820">
    <property type="entry name" value="alpha/beta hydrolase"/>
    <property type="match status" value="1"/>
</dbReference>
<evidence type="ECO:0000259" key="1">
    <source>
        <dbReference type="Pfam" id="PF12697"/>
    </source>
</evidence>
<evidence type="ECO:0000313" key="3">
    <source>
        <dbReference type="Proteomes" id="UP001447857"/>
    </source>
</evidence>
<protein>
    <submittedName>
        <fullName evidence="2">Alpha/beta hydrolase</fullName>
    </submittedName>
</protein>
<gene>
    <name evidence="2" type="ORF">V6624_14875</name>
</gene>
<dbReference type="InterPro" id="IPR029058">
    <property type="entry name" value="AB_hydrolase_fold"/>
</dbReference>
<keyword evidence="3" id="KW-1185">Reference proteome</keyword>
<feature type="domain" description="AB hydrolase-1" evidence="1">
    <location>
        <begin position="11"/>
        <end position="251"/>
    </location>
</feature>
<dbReference type="Proteomes" id="UP001447857">
    <property type="component" value="Chromosome"/>
</dbReference>
<dbReference type="EMBL" id="CP147988">
    <property type="protein sequence ID" value="WXK48310.1"/>
    <property type="molecule type" value="Genomic_DNA"/>
</dbReference>
<organism evidence="2 3">
    <name type="scientific">Flavobacterium ginsenosidimutans</name>
    <dbReference type="NCBI Taxonomy" id="687844"/>
    <lineage>
        <taxon>Bacteria</taxon>
        <taxon>Pseudomonadati</taxon>
        <taxon>Bacteroidota</taxon>
        <taxon>Flavobacteriia</taxon>
        <taxon>Flavobacteriales</taxon>
        <taxon>Flavobacteriaceae</taxon>
        <taxon>Flavobacterium</taxon>
    </lineage>
</organism>
<dbReference type="InterPro" id="IPR000073">
    <property type="entry name" value="AB_hydrolase_1"/>
</dbReference>
<proteinExistence type="predicted"/>
<dbReference type="SUPFAM" id="SSF53474">
    <property type="entry name" value="alpha/beta-Hydrolases"/>
    <property type="match status" value="1"/>
</dbReference>
<reference evidence="2 3" key="1">
    <citation type="submission" date="2024-02" db="EMBL/GenBank/DDBJ databases">
        <title>complete genome of Flavobacterium ginsenosidimutans Str. YTB16.</title>
        <authorList>
            <person name="Wang Q."/>
        </authorList>
    </citation>
    <scope>NUCLEOTIDE SEQUENCE [LARGE SCALE GENOMIC DNA]</scope>
    <source>
        <strain evidence="2 3">YTB16</strain>
    </source>
</reference>
<accession>A0ABZ2Q2A2</accession>
<dbReference type="RefSeq" id="WP_338839121.1">
    <property type="nucleotide sequence ID" value="NZ_CP147988.1"/>
</dbReference>
<dbReference type="GO" id="GO:0016787">
    <property type="term" value="F:hydrolase activity"/>
    <property type="evidence" value="ECO:0007669"/>
    <property type="project" value="UniProtKB-KW"/>
</dbReference>
<keyword evidence="2" id="KW-0378">Hydrolase</keyword>
<sequence length="261" mass="30674">MYLSNKKTIMFITGAFVNHSCWKEWIIFFESKGYKTVAPPWPHKNESSSVLRQTHPHSKIATIRLNNLLDYYTEIIEKLPEKPILIGHSYGGLLTQLLIQKDLGYAGICIHPFPPGKMLYFNFSFYKIIPRFSDCFISKQKTYLLSLKNWKHFFSNQMSFEEQKNSYEKLVIPESKLVLGDIFSKSANINFKNRHNPILFLASSEDHFIPPSIIYSNFKKYKNIHSITCYKEFRDTDHLVLVDRNWETVAEFIANWLEKIA</sequence>
<evidence type="ECO:0000313" key="2">
    <source>
        <dbReference type="EMBL" id="WXK48310.1"/>
    </source>
</evidence>